<keyword evidence="3" id="KW-1185">Reference proteome</keyword>
<dbReference type="Proteomes" id="UP000652013">
    <property type="component" value="Unassembled WGS sequence"/>
</dbReference>
<organism evidence="2 3">
    <name type="scientific">Spirilliplanes yamanashiensis</name>
    <dbReference type="NCBI Taxonomy" id="42233"/>
    <lineage>
        <taxon>Bacteria</taxon>
        <taxon>Bacillati</taxon>
        <taxon>Actinomycetota</taxon>
        <taxon>Actinomycetes</taxon>
        <taxon>Micromonosporales</taxon>
        <taxon>Micromonosporaceae</taxon>
        <taxon>Spirilliplanes</taxon>
    </lineage>
</organism>
<gene>
    <name evidence="2" type="ORF">Sya03_57130</name>
</gene>
<evidence type="ECO:0000313" key="3">
    <source>
        <dbReference type="Proteomes" id="UP000652013"/>
    </source>
</evidence>
<dbReference type="RefSeq" id="WP_203941545.1">
    <property type="nucleotide sequence ID" value="NZ_BAAAGJ010000013.1"/>
</dbReference>
<dbReference type="EMBL" id="BOOY01000041">
    <property type="protein sequence ID" value="GIJ06361.1"/>
    <property type="molecule type" value="Genomic_DNA"/>
</dbReference>
<dbReference type="AlphaFoldDB" id="A0A8J3YCS0"/>
<sequence>MQPVDNADETTAAHNLVALLDAARDRGAAPAGDPERDPAADRGGRFAWSVPMAGESTIRILMPGVDLKQIRAMSADAPCLFPNAGGESPSQRDAWWWNDAVGVLASSARWSTDPGE</sequence>
<protein>
    <submittedName>
        <fullName evidence="2">Uncharacterized protein</fullName>
    </submittedName>
</protein>
<evidence type="ECO:0000256" key="1">
    <source>
        <dbReference type="SAM" id="MobiDB-lite"/>
    </source>
</evidence>
<accession>A0A8J3YCS0</accession>
<proteinExistence type="predicted"/>
<comment type="caution">
    <text evidence="2">The sequence shown here is derived from an EMBL/GenBank/DDBJ whole genome shotgun (WGS) entry which is preliminary data.</text>
</comment>
<name>A0A8J3YCS0_9ACTN</name>
<reference evidence="2" key="1">
    <citation type="submission" date="2021-01" db="EMBL/GenBank/DDBJ databases">
        <title>Whole genome shotgun sequence of Spirilliplanes yamanashiensis NBRC 15828.</title>
        <authorList>
            <person name="Komaki H."/>
            <person name="Tamura T."/>
        </authorList>
    </citation>
    <scope>NUCLEOTIDE SEQUENCE</scope>
    <source>
        <strain evidence="2">NBRC 15828</strain>
    </source>
</reference>
<evidence type="ECO:0000313" key="2">
    <source>
        <dbReference type="EMBL" id="GIJ06361.1"/>
    </source>
</evidence>
<feature type="region of interest" description="Disordered" evidence="1">
    <location>
        <begin position="24"/>
        <end position="44"/>
    </location>
</feature>